<reference evidence="3 4" key="1">
    <citation type="submission" date="2020-07" db="EMBL/GenBank/DDBJ databases">
        <title>Sequencing the genomes of 1000 actinobacteria strains.</title>
        <authorList>
            <person name="Klenk H.-P."/>
        </authorList>
    </citation>
    <scope>NUCLEOTIDE SEQUENCE [LARGE SCALE GENOMIC DNA]</scope>
    <source>
        <strain evidence="3 4">DSM 45763</strain>
    </source>
</reference>
<dbReference type="PANTHER" id="PTHR43639:SF1">
    <property type="entry name" value="SHORT-CHAIN DEHYDROGENASE_REDUCTASE FAMILY PROTEIN"/>
    <property type="match status" value="1"/>
</dbReference>
<dbReference type="InterPro" id="IPR036291">
    <property type="entry name" value="NAD(P)-bd_dom_sf"/>
</dbReference>
<evidence type="ECO:0000256" key="1">
    <source>
        <dbReference type="ARBA" id="ARBA00006484"/>
    </source>
</evidence>
<dbReference type="GO" id="GO:0016491">
    <property type="term" value="F:oxidoreductase activity"/>
    <property type="evidence" value="ECO:0007669"/>
    <property type="project" value="UniProtKB-KW"/>
</dbReference>
<evidence type="ECO:0000313" key="4">
    <source>
        <dbReference type="Proteomes" id="UP000576393"/>
    </source>
</evidence>
<comment type="similarity">
    <text evidence="1">Belongs to the short-chain dehydrogenases/reductases (SDR) family.</text>
</comment>
<dbReference type="PRINTS" id="PR00081">
    <property type="entry name" value="GDHRDH"/>
</dbReference>
<evidence type="ECO:0000313" key="3">
    <source>
        <dbReference type="EMBL" id="NYF38239.1"/>
    </source>
</evidence>
<dbReference type="NCBIfam" id="NF005559">
    <property type="entry name" value="PRK07231.1"/>
    <property type="match status" value="1"/>
</dbReference>
<organism evidence="3 4">
    <name type="scientific">Streptosporangium sandarakinum</name>
    <dbReference type="NCBI Taxonomy" id="1260955"/>
    <lineage>
        <taxon>Bacteria</taxon>
        <taxon>Bacillati</taxon>
        <taxon>Actinomycetota</taxon>
        <taxon>Actinomycetes</taxon>
        <taxon>Streptosporangiales</taxon>
        <taxon>Streptosporangiaceae</taxon>
        <taxon>Streptosporangium</taxon>
    </lineage>
</organism>
<dbReference type="SUPFAM" id="SSF51735">
    <property type="entry name" value="NAD(P)-binding Rossmann-fold domains"/>
    <property type="match status" value="1"/>
</dbReference>
<dbReference type="EMBL" id="JACCCO010000001">
    <property type="protein sequence ID" value="NYF38239.1"/>
    <property type="molecule type" value="Genomic_DNA"/>
</dbReference>
<dbReference type="CDD" id="cd05233">
    <property type="entry name" value="SDR_c"/>
    <property type="match status" value="1"/>
</dbReference>
<protein>
    <submittedName>
        <fullName evidence="3">NAD(P)-dependent dehydrogenase (Short-subunit alcohol dehydrogenase family)</fullName>
    </submittedName>
</protein>
<sequence>MTEFANRTVLITGGGSGMGLATAQKLLAAGAQVVIAGRSQERLDKAVEELGAGDRVLAVAADVSRAEDLDRLFSRIEERFGRLDGVFANAGIADFAPSAGVTEESFDALVGVNFKGVYFTIAKAAALMGDGGAIVINGSWLAHRGLAFTSVYAATKAAIINLVRTLAPDLATKGIRVNAVSPGYIVTEMFEGISSTPEAQEACRAQVALGRLGSAEDVADAALFLLSPRSSYITGQEIAVDGGLTTSVPM</sequence>
<dbReference type="AlphaFoldDB" id="A0A852UPX3"/>
<dbReference type="PROSITE" id="PS00061">
    <property type="entry name" value="ADH_SHORT"/>
    <property type="match status" value="1"/>
</dbReference>
<proteinExistence type="inferred from homology"/>
<keyword evidence="2" id="KW-0560">Oxidoreductase</keyword>
<gene>
    <name evidence="3" type="ORF">HDA43_000398</name>
</gene>
<dbReference type="PANTHER" id="PTHR43639">
    <property type="entry name" value="OXIDOREDUCTASE, SHORT-CHAIN DEHYDROGENASE/REDUCTASE FAMILY (AFU_ORTHOLOGUE AFUA_5G02870)"/>
    <property type="match status" value="1"/>
</dbReference>
<evidence type="ECO:0000256" key="2">
    <source>
        <dbReference type="ARBA" id="ARBA00023002"/>
    </source>
</evidence>
<keyword evidence="4" id="KW-1185">Reference proteome</keyword>
<dbReference type="Proteomes" id="UP000576393">
    <property type="component" value="Unassembled WGS sequence"/>
</dbReference>
<dbReference type="InterPro" id="IPR020904">
    <property type="entry name" value="Sc_DH/Rdtase_CS"/>
</dbReference>
<dbReference type="PRINTS" id="PR00080">
    <property type="entry name" value="SDRFAMILY"/>
</dbReference>
<comment type="caution">
    <text evidence="3">The sequence shown here is derived from an EMBL/GenBank/DDBJ whole genome shotgun (WGS) entry which is preliminary data.</text>
</comment>
<dbReference type="Pfam" id="PF13561">
    <property type="entry name" value="adh_short_C2"/>
    <property type="match status" value="1"/>
</dbReference>
<dbReference type="RefSeq" id="WP_179818021.1">
    <property type="nucleotide sequence ID" value="NZ_CP192034.1"/>
</dbReference>
<name>A0A852UPX3_9ACTN</name>
<dbReference type="Gene3D" id="3.40.50.720">
    <property type="entry name" value="NAD(P)-binding Rossmann-like Domain"/>
    <property type="match status" value="1"/>
</dbReference>
<dbReference type="FunFam" id="3.40.50.720:FF:000084">
    <property type="entry name" value="Short-chain dehydrogenase reductase"/>
    <property type="match status" value="1"/>
</dbReference>
<accession>A0A852UPX3</accession>
<dbReference type="InterPro" id="IPR002347">
    <property type="entry name" value="SDR_fam"/>
</dbReference>